<sequence length="484" mass="55385">MITSIQHFCENGVKRLTNVFKTYTDDLTKIAEMVYGVTDEVTRLGCSMIAEEWESYDELLRERKDLRQGWYIVRRDETSLLTSLGEVVYHKTLFKNVATGESCYLLDQLMGLGHHARITEDAEARILLEASESSYRKGGASASINGESISKEAVMNKLHRLEFPALKTVEKKELRTLYIDADEDHVALQYLEKKGDIRNPRINTVMPWIIYVYEGVEGDEEGRPHLINPKYFGGVYDGQEAGGRLWTEVLEYLDEAYDLDAVERIYINGDGAAWIRTGEKIIPKSKYALDKYHMHKYIIAATSHLEDSAEDARGEIYRAIHRKKKWMAEGAFDRIIGITDKETKRKAVEQAKAYILGNWSGIMIAMKSGDSNVRCSAEGHVSHVYADRMSSRPLGWCRTGADKMSRLRIYRQNQGNMLELVRYQKKEMKQVSGAEEIIYSATEMIRMEKANKRKLGVLADLPVYDIPYPQIKKIAALKNHIWGL</sequence>
<dbReference type="Proteomes" id="UP001197795">
    <property type="component" value="Unassembled WGS sequence"/>
</dbReference>
<dbReference type="EMBL" id="JAJEPV010000041">
    <property type="protein sequence ID" value="MCC2120726.1"/>
    <property type="molecule type" value="Genomic_DNA"/>
</dbReference>
<dbReference type="NCBIfam" id="NF033529">
    <property type="entry name" value="transpos_ISLre2"/>
    <property type="match status" value="1"/>
</dbReference>
<protein>
    <submittedName>
        <fullName evidence="2">ISLre2 family transposase</fullName>
    </submittedName>
</protein>
<name>A0AAE3A5D0_9FIRM</name>
<evidence type="ECO:0000256" key="1">
    <source>
        <dbReference type="ARBA" id="ARBA00006539"/>
    </source>
</evidence>
<evidence type="ECO:0000313" key="3">
    <source>
        <dbReference type="Proteomes" id="UP001197795"/>
    </source>
</evidence>
<proteinExistence type="inferred from homology"/>
<accession>A0AAE3A5D0</accession>
<evidence type="ECO:0000313" key="2">
    <source>
        <dbReference type="EMBL" id="MCC2120726.1"/>
    </source>
</evidence>
<dbReference type="InterPro" id="IPR009620">
    <property type="entry name" value="UPF0236"/>
</dbReference>
<dbReference type="RefSeq" id="WP_118540114.1">
    <property type="nucleotide sequence ID" value="NZ_JAJEPV010000041.1"/>
</dbReference>
<dbReference type="AlphaFoldDB" id="A0AAE3A5D0"/>
<comment type="caution">
    <text evidence="2">The sequence shown here is derived from an EMBL/GenBank/DDBJ whole genome shotgun (WGS) entry which is preliminary data.</text>
</comment>
<keyword evidence="3" id="KW-1185">Reference proteome</keyword>
<organism evidence="2 3">
    <name type="scientific">Waltera acetigignens</name>
    <dbReference type="NCBI Taxonomy" id="2981769"/>
    <lineage>
        <taxon>Bacteria</taxon>
        <taxon>Bacillati</taxon>
        <taxon>Bacillota</taxon>
        <taxon>Clostridia</taxon>
        <taxon>Lachnospirales</taxon>
        <taxon>Lachnospiraceae</taxon>
        <taxon>Waltera</taxon>
    </lineage>
</organism>
<comment type="similarity">
    <text evidence="1">Belongs to the UPF0236 family.</text>
</comment>
<gene>
    <name evidence="2" type="ORF">LKD75_14210</name>
</gene>
<dbReference type="Pfam" id="PF06782">
    <property type="entry name" value="UPF0236"/>
    <property type="match status" value="1"/>
</dbReference>
<reference evidence="2 3" key="1">
    <citation type="submission" date="2021-10" db="EMBL/GenBank/DDBJ databases">
        <title>Anaerobic single-cell dispensing facilitates the cultivation of human gut bacteria.</title>
        <authorList>
            <person name="Afrizal A."/>
        </authorList>
    </citation>
    <scope>NUCLEOTIDE SEQUENCE [LARGE SCALE GENOMIC DNA]</scope>
    <source>
        <strain evidence="2 3">CLA-AA-H273</strain>
    </source>
</reference>